<reference evidence="3" key="2">
    <citation type="journal article" date="2019" name="Mol. Plant Microbe Interact.">
        <title>Genome sequence resources for four phytopathogenic fungi from the Colletotrichum orbiculare species complex.</title>
        <authorList>
            <person name="Gan P."/>
            <person name="Tsushima A."/>
            <person name="Narusaka M."/>
            <person name="Narusaka Y."/>
            <person name="Takano Y."/>
            <person name="Kubo Y."/>
            <person name="Shirasu K."/>
        </authorList>
    </citation>
    <scope>GENOME REANNOTATION</scope>
    <source>
        <strain evidence="3">104-T / ATCC 96160 / CBS 514.97 / LARS 414 / MAFF 240422</strain>
    </source>
</reference>
<feature type="region of interest" description="Disordered" evidence="1">
    <location>
        <begin position="1"/>
        <end position="20"/>
    </location>
</feature>
<dbReference type="PANTHER" id="PTHR38166:SF1">
    <property type="entry name" value="C2H2-TYPE DOMAIN-CONTAINING PROTEIN"/>
    <property type="match status" value="1"/>
</dbReference>
<dbReference type="PANTHER" id="PTHR38166">
    <property type="entry name" value="C2H2-TYPE DOMAIN-CONTAINING PROTEIN-RELATED"/>
    <property type="match status" value="1"/>
</dbReference>
<evidence type="ECO:0000256" key="1">
    <source>
        <dbReference type="SAM" id="MobiDB-lite"/>
    </source>
</evidence>
<name>A0A484F7G6_COLOR</name>
<evidence type="ECO:0000313" key="2">
    <source>
        <dbReference type="EMBL" id="TDZ13664.1"/>
    </source>
</evidence>
<feature type="compositionally biased region" description="Low complexity" evidence="1">
    <location>
        <begin position="452"/>
        <end position="466"/>
    </location>
</feature>
<dbReference type="AlphaFoldDB" id="A0A484F7G6"/>
<organism evidence="2 3">
    <name type="scientific">Colletotrichum orbiculare (strain 104-T / ATCC 96160 / CBS 514.97 / LARS 414 / MAFF 240422)</name>
    <name type="common">Cucumber anthracnose fungus</name>
    <name type="synonym">Colletotrichum lagenarium</name>
    <dbReference type="NCBI Taxonomy" id="1213857"/>
    <lineage>
        <taxon>Eukaryota</taxon>
        <taxon>Fungi</taxon>
        <taxon>Dikarya</taxon>
        <taxon>Ascomycota</taxon>
        <taxon>Pezizomycotina</taxon>
        <taxon>Sordariomycetes</taxon>
        <taxon>Hypocreomycetidae</taxon>
        <taxon>Glomerellales</taxon>
        <taxon>Glomerellaceae</taxon>
        <taxon>Colletotrichum</taxon>
        <taxon>Colletotrichum orbiculare species complex</taxon>
    </lineage>
</organism>
<dbReference type="Proteomes" id="UP000014480">
    <property type="component" value="Unassembled WGS sequence"/>
</dbReference>
<dbReference type="EMBL" id="AMCV02000062">
    <property type="protein sequence ID" value="TDZ13664.1"/>
    <property type="molecule type" value="Genomic_DNA"/>
</dbReference>
<keyword evidence="3" id="KW-1185">Reference proteome</keyword>
<feature type="region of interest" description="Disordered" evidence="1">
    <location>
        <begin position="176"/>
        <end position="242"/>
    </location>
</feature>
<dbReference type="OrthoDB" id="4818863at2759"/>
<proteinExistence type="predicted"/>
<feature type="region of interest" description="Disordered" evidence="1">
    <location>
        <begin position="418"/>
        <end position="466"/>
    </location>
</feature>
<sequence>MMTPASVTRSQGPNNVSKSMSDFQTNKTAYVVRAPACLTAEIRGNEQTKLVKKTGRRISTKHIVLDTDAIEYFRQICRLLALLLLLIEPVYVPLFATDIKTFRSTKFLVCVVSLLLDIIQSAPQHVSLRFNPPQDPAKCANLGHIQRRWSLFAPGSLVAEAVKHLQGLKHSLLPSSTGAIRTHAGPEAGSDTAAGQGKASEPGQGQANDQNGPGRNKRPFDDRGSEGGKTTATTKRAKRDEEDEDRKRFACPFCKLRPNDYRSCLTRGHLTPSHVKTHIYRAHSLGPHCPICWLRFKGRVECDAHIADMSCTRIDKPVGVALMVDEDKQNALRIRTRGDGGAETWYKIWRIVFPHDETPSSPYLEEEDFEHLALQITADRLRSTFRQQLASVEHVTDVATASILRALDAAISIVSLPNNSSEASRDNNHPPGGNAQRAMPHRDTRTRRNRQATPSASSPTSTVRGNTLRQQGLGAQRRLLQPAQPLLQSISESPVAGRVGPGPVAPNFGAIGPSTPQRSPTRGAMPPHPSFHQQQYGHLGFEMTPPPTQERSMQRSFINADMYSPTLNDELWGMEVSSDSFPPNNPNWSPSRDQLLEYGMAAPTNHGSLLNSSNESTFTGGGATRVEILESGSAAGQADNGNYL</sequence>
<evidence type="ECO:0000313" key="3">
    <source>
        <dbReference type="Proteomes" id="UP000014480"/>
    </source>
</evidence>
<accession>A0A484F7G6</accession>
<comment type="caution">
    <text evidence="2">The sequence shown here is derived from an EMBL/GenBank/DDBJ whole genome shotgun (WGS) entry which is preliminary data.</text>
</comment>
<protein>
    <submittedName>
        <fullName evidence="2">Uncharacterized protein</fullName>
    </submittedName>
</protein>
<gene>
    <name evidence="2" type="ORF">Cob_v013179</name>
</gene>
<feature type="compositionally biased region" description="Polar residues" evidence="1">
    <location>
        <begin position="203"/>
        <end position="213"/>
    </location>
</feature>
<reference evidence="3" key="1">
    <citation type="journal article" date="2013" name="New Phytol.">
        <title>Comparative genomic and transcriptomic analyses reveal the hemibiotrophic stage shift of Colletotrichum fungi.</title>
        <authorList>
            <person name="Gan P."/>
            <person name="Ikeda K."/>
            <person name="Irieda H."/>
            <person name="Narusaka M."/>
            <person name="O'Connell R.J."/>
            <person name="Narusaka Y."/>
            <person name="Takano Y."/>
            <person name="Kubo Y."/>
            <person name="Shirasu K."/>
        </authorList>
    </citation>
    <scope>NUCLEOTIDE SEQUENCE [LARGE SCALE GENOMIC DNA]</scope>
    <source>
        <strain evidence="3">104-T / ATCC 96160 / CBS 514.97 / LARS 414 / MAFF 240422</strain>
    </source>
</reference>